<gene>
    <name evidence="4" type="ORF">LT42_04155</name>
</gene>
<evidence type="ECO:0000313" key="5">
    <source>
        <dbReference type="Proteomes" id="UP000029719"/>
    </source>
</evidence>
<sequence>MTFLDHEVLQDLAPEGVLRAAINFGNPVLAQQKADGSAQGISVELAKALAKELGVPLQMVTFDAAGKVFAALEEGVWNVAFLAIEPVREEQIAFSEPYVIIEGTYLVAADSAYQQVEDLDKAGVKIAVGKGAAYDLFLSRTLKHAQLERAATSAGAVDIYIEQSLDAAAGVRQPLEKIAAGDHSYRVLDGAFTSIRQAMAVPQSRQAGAAFVRDFVERKKAEGFVRAVLNENGQTDVMVAPLA</sequence>
<evidence type="ECO:0000259" key="3">
    <source>
        <dbReference type="SMART" id="SM00062"/>
    </source>
</evidence>
<keyword evidence="2" id="KW-0732">Signal</keyword>
<keyword evidence="4" id="KW-0255">Endonuclease</keyword>
<dbReference type="EMBL" id="JRMB01000001">
    <property type="protein sequence ID" value="KGF65157.1"/>
    <property type="molecule type" value="Genomic_DNA"/>
</dbReference>
<organism evidence="4 5">
    <name type="scientific">Pseudomonas lutea</name>
    <dbReference type="NCBI Taxonomy" id="243924"/>
    <lineage>
        <taxon>Bacteria</taxon>
        <taxon>Pseudomonadati</taxon>
        <taxon>Pseudomonadota</taxon>
        <taxon>Gammaproteobacteria</taxon>
        <taxon>Pseudomonadales</taxon>
        <taxon>Pseudomonadaceae</taxon>
        <taxon>Pseudomonas</taxon>
    </lineage>
</organism>
<dbReference type="GO" id="GO:0004519">
    <property type="term" value="F:endonuclease activity"/>
    <property type="evidence" value="ECO:0007669"/>
    <property type="project" value="UniProtKB-KW"/>
</dbReference>
<dbReference type="InterPro" id="IPR001638">
    <property type="entry name" value="Solute-binding_3/MltF_N"/>
</dbReference>
<evidence type="ECO:0000256" key="2">
    <source>
        <dbReference type="ARBA" id="ARBA00022729"/>
    </source>
</evidence>
<dbReference type="Proteomes" id="UP000029719">
    <property type="component" value="Unassembled WGS sequence"/>
</dbReference>
<dbReference type="Gene3D" id="3.40.190.10">
    <property type="entry name" value="Periplasmic binding protein-like II"/>
    <property type="match status" value="2"/>
</dbReference>
<keyword evidence="4" id="KW-0540">Nuclease</keyword>
<feature type="domain" description="Solute-binding protein family 3/N-terminal" evidence="3">
    <location>
        <begin position="17"/>
        <end position="236"/>
    </location>
</feature>
<dbReference type="AlphaFoldDB" id="A0A9X0EG36"/>
<evidence type="ECO:0000256" key="1">
    <source>
        <dbReference type="ARBA" id="ARBA00010333"/>
    </source>
</evidence>
<dbReference type="PANTHER" id="PTHR35936:SF17">
    <property type="entry name" value="ARGININE-BINDING EXTRACELLULAR PROTEIN ARTP"/>
    <property type="match status" value="1"/>
</dbReference>
<keyword evidence="4" id="KW-0378">Hydrolase</keyword>
<protein>
    <submittedName>
        <fullName evidence="4">Restriction endonuclease</fullName>
    </submittedName>
</protein>
<dbReference type="SUPFAM" id="SSF53850">
    <property type="entry name" value="Periplasmic binding protein-like II"/>
    <property type="match status" value="1"/>
</dbReference>
<dbReference type="Pfam" id="PF00497">
    <property type="entry name" value="SBP_bac_3"/>
    <property type="match status" value="1"/>
</dbReference>
<proteinExistence type="inferred from homology"/>
<dbReference type="SMART" id="SM00062">
    <property type="entry name" value="PBPb"/>
    <property type="match status" value="1"/>
</dbReference>
<dbReference type="OrthoDB" id="6955767at2"/>
<dbReference type="PANTHER" id="PTHR35936">
    <property type="entry name" value="MEMBRANE-BOUND LYTIC MUREIN TRANSGLYCOSYLASE F"/>
    <property type="match status" value="1"/>
</dbReference>
<accession>A0A9X0EG36</accession>
<dbReference type="RefSeq" id="WP_037010146.1">
    <property type="nucleotide sequence ID" value="NZ_JRMB01000001.1"/>
</dbReference>
<reference evidence="4 5" key="1">
    <citation type="submission" date="2014-09" db="EMBL/GenBank/DDBJ databases">
        <title>Genome sequence of Pseudomonas lutea strain DSM 17257T.</title>
        <authorList>
            <person name="Kwak Y."/>
            <person name="Shin J.-H."/>
        </authorList>
    </citation>
    <scope>NUCLEOTIDE SEQUENCE [LARGE SCALE GENOMIC DNA]</scope>
    <source>
        <strain evidence="4 5">DSM 17257</strain>
    </source>
</reference>
<evidence type="ECO:0000313" key="4">
    <source>
        <dbReference type="EMBL" id="KGF65157.1"/>
    </source>
</evidence>
<comment type="similarity">
    <text evidence="1">Belongs to the bacterial solute-binding protein 3 family.</text>
</comment>
<name>A0A9X0EG36_9PSED</name>
<comment type="caution">
    <text evidence="4">The sequence shown here is derived from an EMBL/GenBank/DDBJ whole genome shotgun (WGS) entry which is preliminary data.</text>
</comment>